<reference evidence="1 2" key="1">
    <citation type="journal article" date="2017" name="Plant Biotechnol. J.">
        <title>A comprehensive draft genome sequence for lupin (Lupinus angustifolius), an emerging health food: insights into plant-microbe interactions and legume evolution.</title>
        <authorList>
            <person name="Hane J.K."/>
            <person name="Ming Y."/>
            <person name="Kamphuis L.G."/>
            <person name="Nelson M.N."/>
            <person name="Garg G."/>
            <person name="Atkins C.A."/>
            <person name="Bayer P.E."/>
            <person name="Bravo A."/>
            <person name="Bringans S."/>
            <person name="Cannon S."/>
            <person name="Edwards D."/>
            <person name="Foley R."/>
            <person name="Gao L.L."/>
            <person name="Harrison M.J."/>
            <person name="Huang W."/>
            <person name="Hurgobin B."/>
            <person name="Li S."/>
            <person name="Liu C.W."/>
            <person name="McGrath A."/>
            <person name="Morahan G."/>
            <person name="Murray J."/>
            <person name="Weller J."/>
            <person name="Jian J."/>
            <person name="Singh K.B."/>
        </authorList>
    </citation>
    <scope>NUCLEOTIDE SEQUENCE [LARGE SCALE GENOMIC DNA]</scope>
    <source>
        <strain evidence="2">cv. Tanjil</strain>
        <tissue evidence="1">Whole plant</tissue>
    </source>
</reference>
<evidence type="ECO:0000313" key="2">
    <source>
        <dbReference type="Proteomes" id="UP000188354"/>
    </source>
</evidence>
<protein>
    <submittedName>
        <fullName evidence="1">Uncharacterized protein</fullName>
    </submittedName>
</protein>
<keyword evidence="2" id="KW-1185">Reference proteome</keyword>
<name>A0A4P1RJA5_LUPAN</name>
<dbReference type="AlphaFoldDB" id="A0A4P1RJA5"/>
<dbReference type="Proteomes" id="UP000188354">
    <property type="component" value="Chromosome LG05"/>
</dbReference>
<organism evidence="1 2">
    <name type="scientific">Lupinus angustifolius</name>
    <name type="common">Narrow-leaved blue lupine</name>
    <dbReference type="NCBI Taxonomy" id="3871"/>
    <lineage>
        <taxon>Eukaryota</taxon>
        <taxon>Viridiplantae</taxon>
        <taxon>Streptophyta</taxon>
        <taxon>Embryophyta</taxon>
        <taxon>Tracheophyta</taxon>
        <taxon>Spermatophyta</taxon>
        <taxon>Magnoliopsida</taxon>
        <taxon>eudicotyledons</taxon>
        <taxon>Gunneridae</taxon>
        <taxon>Pentapetalae</taxon>
        <taxon>rosids</taxon>
        <taxon>fabids</taxon>
        <taxon>Fabales</taxon>
        <taxon>Fabaceae</taxon>
        <taxon>Papilionoideae</taxon>
        <taxon>50 kb inversion clade</taxon>
        <taxon>genistoids sensu lato</taxon>
        <taxon>core genistoids</taxon>
        <taxon>Genisteae</taxon>
        <taxon>Lupinus</taxon>
    </lineage>
</organism>
<evidence type="ECO:0000313" key="1">
    <source>
        <dbReference type="EMBL" id="OIW11822.1"/>
    </source>
</evidence>
<sequence>MRRQTEIKVDCGGANGRRHNTIHGGLQVHELGVVRLHRRRLTMVVPLFMAVAAETRCFPARMQFGHGGGVSAVPAAK</sequence>
<proteinExistence type="predicted"/>
<dbReference type="EMBL" id="CM007365">
    <property type="protein sequence ID" value="OIW11822.1"/>
    <property type="molecule type" value="Genomic_DNA"/>
</dbReference>
<gene>
    <name evidence="1" type="ORF">TanjilG_07303</name>
</gene>
<accession>A0A4P1RJA5</accession>
<dbReference type="Gramene" id="OIW11822">
    <property type="protein sequence ID" value="OIW11822"/>
    <property type="gene ID" value="TanjilG_07303"/>
</dbReference>